<dbReference type="Proteomes" id="UP001520878">
    <property type="component" value="Unassembled WGS sequence"/>
</dbReference>
<proteinExistence type="predicted"/>
<evidence type="ECO:0000313" key="2">
    <source>
        <dbReference type="EMBL" id="MCC2617020.1"/>
    </source>
</evidence>
<dbReference type="RefSeq" id="WP_229160895.1">
    <property type="nucleotide sequence ID" value="NZ_JAJEWP010000003.1"/>
</dbReference>
<feature type="compositionally biased region" description="Basic and acidic residues" evidence="1">
    <location>
        <begin position="80"/>
        <end position="104"/>
    </location>
</feature>
<name>A0ABS8G900_9ALTE</name>
<comment type="caution">
    <text evidence="2">The sequence shown here is derived from an EMBL/GenBank/DDBJ whole genome shotgun (WGS) entry which is preliminary data.</text>
</comment>
<evidence type="ECO:0008006" key="4">
    <source>
        <dbReference type="Google" id="ProtNLM"/>
    </source>
</evidence>
<reference evidence="2 3" key="1">
    <citation type="submission" date="2021-10" db="EMBL/GenBank/DDBJ databases">
        <title>Draft genome of Aestuariibacter halophilus JC2043.</title>
        <authorList>
            <person name="Emsley S.A."/>
            <person name="Pfannmuller K.M."/>
            <person name="Ushijima B."/>
            <person name="Saw J.H."/>
            <person name="Videau P."/>
        </authorList>
    </citation>
    <scope>NUCLEOTIDE SEQUENCE [LARGE SCALE GENOMIC DNA]</scope>
    <source>
        <strain evidence="2 3">JC2043</strain>
    </source>
</reference>
<dbReference type="Pfam" id="PF12118">
    <property type="entry name" value="SprA-related"/>
    <property type="match status" value="1"/>
</dbReference>
<organism evidence="2 3">
    <name type="scientific">Fluctibacter halophilus</name>
    <dbReference type="NCBI Taxonomy" id="226011"/>
    <lineage>
        <taxon>Bacteria</taxon>
        <taxon>Pseudomonadati</taxon>
        <taxon>Pseudomonadota</taxon>
        <taxon>Gammaproteobacteria</taxon>
        <taxon>Alteromonadales</taxon>
        <taxon>Alteromonadaceae</taxon>
        <taxon>Fluctibacter</taxon>
    </lineage>
</organism>
<feature type="region of interest" description="Disordered" evidence="1">
    <location>
        <begin position="22"/>
        <end position="200"/>
    </location>
</feature>
<keyword evidence="3" id="KW-1185">Reference proteome</keyword>
<evidence type="ECO:0000256" key="1">
    <source>
        <dbReference type="SAM" id="MobiDB-lite"/>
    </source>
</evidence>
<dbReference type="EMBL" id="JAJEWP010000003">
    <property type="protein sequence ID" value="MCC2617020.1"/>
    <property type="molecule type" value="Genomic_DNA"/>
</dbReference>
<dbReference type="InterPro" id="IPR021973">
    <property type="entry name" value="SprA-related"/>
</dbReference>
<feature type="compositionally biased region" description="Basic and acidic residues" evidence="1">
    <location>
        <begin position="111"/>
        <end position="139"/>
    </location>
</feature>
<gene>
    <name evidence="2" type="ORF">LJ739_12275</name>
</gene>
<evidence type="ECO:0000313" key="3">
    <source>
        <dbReference type="Proteomes" id="UP001520878"/>
    </source>
</evidence>
<protein>
    <recommendedName>
        <fullName evidence="4">Catalase</fullName>
    </recommendedName>
</protein>
<sequence>MNIVTPLPTAVVFTPANVNTEAARRDNVLRETIPQTSGLENSAAETGLGSESDRVKKPGQPPQPVTYERPQPQSANPTARDGDPLAKDNGEDPSAGRENAESRQEQQQAQREQREIDDLKQRDQEVRAHEQAHAARGGEHAGAPKYEFETGPDGKRYAVGGEVSIDISEEGSPEETLRKMQQVRSAALAPAEPSPQDLRVASEANQRAIEARKEIASEQAEQASQAYQRVFPDDQADAQNRQGPELDDIVKGIQGGGAPIRSLSEDPVAEAVGLETPRQQTRDLLSSRDERINRRAGVIENFYLNISETRQSQLQQTA</sequence>
<feature type="compositionally biased region" description="Basic and acidic residues" evidence="1">
    <location>
        <begin position="146"/>
        <end position="156"/>
    </location>
</feature>
<feature type="compositionally biased region" description="Polar residues" evidence="1">
    <location>
        <begin position="33"/>
        <end position="44"/>
    </location>
</feature>
<accession>A0ABS8G900</accession>